<dbReference type="NCBIfam" id="TIGR03426">
    <property type="entry name" value="shape_MreD"/>
    <property type="match status" value="1"/>
</dbReference>
<dbReference type="OrthoDB" id="2148512at2"/>
<dbReference type="AlphaFoldDB" id="A0A0R1X9R0"/>
<dbReference type="EMBL" id="AZGM01000076">
    <property type="protein sequence ID" value="KRM26704.1"/>
    <property type="molecule type" value="Genomic_DNA"/>
</dbReference>
<keyword evidence="10" id="KW-1185">Reference proteome</keyword>
<reference evidence="9 10" key="1">
    <citation type="journal article" date="2015" name="Genome Announc.">
        <title>Expanding the biotechnology potential of lactobacilli through comparative genomics of 213 strains and associated genera.</title>
        <authorList>
            <person name="Sun Z."/>
            <person name="Harris H.M."/>
            <person name="McCann A."/>
            <person name="Guo C."/>
            <person name="Argimon S."/>
            <person name="Zhang W."/>
            <person name="Yang X."/>
            <person name="Jeffery I.B."/>
            <person name="Cooney J.C."/>
            <person name="Kagawa T.F."/>
            <person name="Liu W."/>
            <person name="Song Y."/>
            <person name="Salvetti E."/>
            <person name="Wrobel A."/>
            <person name="Rasinkangas P."/>
            <person name="Parkhill J."/>
            <person name="Rea M.C."/>
            <person name="O'Sullivan O."/>
            <person name="Ritari J."/>
            <person name="Douillard F.P."/>
            <person name="Paul Ross R."/>
            <person name="Yang R."/>
            <person name="Briner A.E."/>
            <person name="Felis G.E."/>
            <person name="de Vos W.M."/>
            <person name="Barrangou R."/>
            <person name="Klaenhammer T.R."/>
            <person name="Caufield P.W."/>
            <person name="Cui Y."/>
            <person name="Zhang H."/>
            <person name="O'Toole P.W."/>
        </authorList>
    </citation>
    <scope>NUCLEOTIDE SEQUENCE [LARGE SCALE GENOMIC DNA]</scope>
    <source>
        <strain evidence="9 10">DSM 6035</strain>
    </source>
</reference>
<sequence>MYRLSRLKYVFPLGLFVSLFLDGALSHVWAPLFFRYPYSMMSELALLWLVLAYFFENGIDIPLIPFAIAAGVVADMYSSGILGLYMVLYPCIVALTQLLAKYFSGSFLSMIMIFFVDVVAFATINYWAYYMVGVTNTNFGDFLAFSLAPTLALNLVYFVVLYWPIQSLFNWATTENKV</sequence>
<dbReference type="GO" id="GO:0008360">
    <property type="term" value="P:regulation of cell shape"/>
    <property type="evidence" value="ECO:0007669"/>
    <property type="project" value="UniProtKB-KW"/>
</dbReference>
<feature type="transmembrane region" description="Helical" evidence="8">
    <location>
        <begin position="36"/>
        <end position="55"/>
    </location>
</feature>
<evidence type="ECO:0000256" key="5">
    <source>
        <dbReference type="ARBA" id="ARBA00022960"/>
    </source>
</evidence>
<evidence type="ECO:0000313" key="10">
    <source>
        <dbReference type="Proteomes" id="UP000051412"/>
    </source>
</evidence>
<keyword evidence="6 8" id="KW-1133">Transmembrane helix</keyword>
<proteinExistence type="inferred from homology"/>
<dbReference type="InterPro" id="IPR007227">
    <property type="entry name" value="Cell_shape_determining_MreD"/>
</dbReference>
<evidence type="ECO:0000256" key="4">
    <source>
        <dbReference type="ARBA" id="ARBA00022692"/>
    </source>
</evidence>
<dbReference type="PATRIC" id="fig|1423782.4.peg.300"/>
<evidence type="ECO:0000256" key="8">
    <source>
        <dbReference type="SAM" id="Phobius"/>
    </source>
</evidence>
<dbReference type="Pfam" id="PF04093">
    <property type="entry name" value="MreD"/>
    <property type="match status" value="1"/>
</dbReference>
<dbReference type="STRING" id="1423782.FD32_GL000293"/>
<accession>A0A0R1X9R0</accession>
<evidence type="ECO:0000256" key="7">
    <source>
        <dbReference type="ARBA" id="ARBA00023136"/>
    </source>
</evidence>
<evidence type="ECO:0000313" key="9">
    <source>
        <dbReference type="EMBL" id="KRM26704.1"/>
    </source>
</evidence>
<comment type="caution">
    <text evidence="9">The sequence shown here is derived from an EMBL/GenBank/DDBJ whole genome shotgun (WGS) entry which is preliminary data.</text>
</comment>
<evidence type="ECO:0000256" key="6">
    <source>
        <dbReference type="ARBA" id="ARBA00022989"/>
    </source>
</evidence>
<evidence type="ECO:0000256" key="3">
    <source>
        <dbReference type="ARBA" id="ARBA00022475"/>
    </source>
</evidence>
<keyword evidence="3" id="KW-1003">Cell membrane</keyword>
<name>A0A0R1X9R0_9LACO</name>
<comment type="similarity">
    <text evidence="2">Belongs to the MreD family.</text>
</comment>
<dbReference type="RefSeq" id="WP_056962133.1">
    <property type="nucleotide sequence ID" value="NZ_AZGM01000076.1"/>
</dbReference>
<protein>
    <submittedName>
        <fullName evidence="9">Rod shape-determining protein MreD</fullName>
    </submittedName>
</protein>
<comment type="subcellular location">
    <subcellularLocation>
        <location evidence="1">Cell membrane</location>
        <topology evidence="1">Multi-pass membrane protein</topology>
    </subcellularLocation>
</comment>
<keyword evidence="7 8" id="KW-0472">Membrane</keyword>
<keyword evidence="4 8" id="KW-0812">Transmembrane</keyword>
<dbReference type="Proteomes" id="UP000051412">
    <property type="component" value="Unassembled WGS sequence"/>
</dbReference>
<dbReference type="GO" id="GO:0005886">
    <property type="term" value="C:plasma membrane"/>
    <property type="evidence" value="ECO:0007669"/>
    <property type="project" value="UniProtKB-SubCell"/>
</dbReference>
<evidence type="ECO:0000256" key="2">
    <source>
        <dbReference type="ARBA" id="ARBA00007776"/>
    </source>
</evidence>
<organism evidence="9 10">
    <name type="scientific">Limosilactobacillus panis DSM 6035</name>
    <dbReference type="NCBI Taxonomy" id="1423782"/>
    <lineage>
        <taxon>Bacteria</taxon>
        <taxon>Bacillati</taxon>
        <taxon>Bacillota</taxon>
        <taxon>Bacilli</taxon>
        <taxon>Lactobacillales</taxon>
        <taxon>Lactobacillaceae</taxon>
        <taxon>Limosilactobacillus</taxon>
    </lineage>
</organism>
<feature type="transmembrane region" description="Helical" evidence="8">
    <location>
        <begin position="142"/>
        <end position="165"/>
    </location>
</feature>
<feature type="transmembrane region" description="Helical" evidence="8">
    <location>
        <begin position="107"/>
        <end position="130"/>
    </location>
</feature>
<keyword evidence="5" id="KW-0133">Cell shape</keyword>
<evidence type="ECO:0000256" key="1">
    <source>
        <dbReference type="ARBA" id="ARBA00004651"/>
    </source>
</evidence>
<gene>
    <name evidence="9" type="ORF">FD32_GL000293</name>
</gene>